<accession>A0AA88CTY7</accession>
<comment type="caution">
    <text evidence="1">The sequence shown here is derived from an EMBL/GenBank/DDBJ whole genome shotgun (WGS) entry which is preliminary data.</text>
</comment>
<evidence type="ECO:0000313" key="2">
    <source>
        <dbReference type="Proteomes" id="UP001187192"/>
    </source>
</evidence>
<evidence type="ECO:0000313" key="1">
    <source>
        <dbReference type="EMBL" id="GMN34823.1"/>
    </source>
</evidence>
<organism evidence="1 2">
    <name type="scientific">Ficus carica</name>
    <name type="common">Common fig</name>
    <dbReference type="NCBI Taxonomy" id="3494"/>
    <lineage>
        <taxon>Eukaryota</taxon>
        <taxon>Viridiplantae</taxon>
        <taxon>Streptophyta</taxon>
        <taxon>Embryophyta</taxon>
        <taxon>Tracheophyta</taxon>
        <taxon>Spermatophyta</taxon>
        <taxon>Magnoliopsida</taxon>
        <taxon>eudicotyledons</taxon>
        <taxon>Gunneridae</taxon>
        <taxon>Pentapetalae</taxon>
        <taxon>rosids</taxon>
        <taxon>fabids</taxon>
        <taxon>Rosales</taxon>
        <taxon>Moraceae</taxon>
        <taxon>Ficeae</taxon>
        <taxon>Ficus</taxon>
    </lineage>
</organism>
<dbReference type="Proteomes" id="UP001187192">
    <property type="component" value="Unassembled WGS sequence"/>
</dbReference>
<protein>
    <submittedName>
        <fullName evidence="1">Uncharacterized protein</fullName>
    </submittedName>
</protein>
<name>A0AA88CTY7_FICCA</name>
<sequence length="129" mass="14361">MINNTIDRNFDVPPFVLGVNDTKTVSFLVYERDGVDDDIIDNSNTGREKSRFGYAELGLRGIVTYKGKPWSKQRIPITVQCEALKVSLSSESEGTETVVTVVELDDGDESHLNCKVEGLWKGAAFRIHP</sequence>
<gene>
    <name evidence="1" type="ORF">TIFTF001_004918</name>
</gene>
<dbReference type="EMBL" id="BTGU01000005">
    <property type="protein sequence ID" value="GMN34823.1"/>
    <property type="molecule type" value="Genomic_DNA"/>
</dbReference>
<reference evidence="1" key="1">
    <citation type="submission" date="2023-07" db="EMBL/GenBank/DDBJ databases">
        <title>draft genome sequence of fig (Ficus carica).</title>
        <authorList>
            <person name="Takahashi T."/>
            <person name="Nishimura K."/>
        </authorList>
    </citation>
    <scope>NUCLEOTIDE SEQUENCE</scope>
</reference>
<dbReference type="AlphaFoldDB" id="A0AA88CTY7"/>
<proteinExistence type="predicted"/>
<keyword evidence="2" id="KW-1185">Reference proteome</keyword>